<accession>A0A6P2PWS8</accession>
<dbReference type="Pfam" id="PF12276">
    <property type="entry name" value="DUF3617"/>
    <property type="match status" value="1"/>
</dbReference>
<feature type="signal peptide" evidence="1">
    <location>
        <begin position="1"/>
        <end position="33"/>
    </location>
</feature>
<gene>
    <name evidence="2" type="ORF">BLA6863_05413</name>
</gene>
<dbReference type="InterPro" id="IPR022061">
    <property type="entry name" value="DUF3617"/>
</dbReference>
<evidence type="ECO:0000313" key="2">
    <source>
        <dbReference type="EMBL" id="VWC12067.1"/>
    </source>
</evidence>
<sequence>MTIAATTATRFLRHGARALSATVLAGFTAASFAQTVSPGIWHDDTAYTLNGKPLPQGTDPMPDQCLTDADAKNLRKTMAARLQRDNVHCTITNWDYAGTTLKVALSCANEQGRGNGTVTGAVTPTSYDLKGQLHGQHAQAGAYTLAWTWRGKRVGDCK</sequence>
<keyword evidence="1" id="KW-0732">Signal</keyword>
<dbReference type="AlphaFoldDB" id="A0A6P2PWS8"/>
<dbReference type="Proteomes" id="UP000494170">
    <property type="component" value="Unassembled WGS sequence"/>
</dbReference>
<organism evidence="2 3">
    <name type="scientific">Burkholderia lata (strain ATCC 17760 / DSM 23089 / LMG 22485 / NCIMB 9086 / R18194 / 383)</name>
    <dbReference type="NCBI Taxonomy" id="482957"/>
    <lineage>
        <taxon>Bacteria</taxon>
        <taxon>Pseudomonadati</taxon>
        <taxon>Pseudomonadota</taxon>
        <taxon>Betaproteobacteria</taxon>
        <taxon>Burkholderiales</taxon>
        <taxon>Burkholderiaceae</taxon>
        <taxon>Burkholderia</taxon>
        <taxon>Burkholderia cepacia complex</taxon>
    </lineage>
</organism>
<evidence type="ECO:0000256" key="1">
    <source>
        <dbReference type="SAM" id="SignalP"/>
    </source>
</evidence>
<proteinExistence type="predicted"/>
<reference evidence="2 3" key="1">
    <citation type="submission" date="2019-09" db="EMBL/GenBank/DDBJ databases">
        <authorList>
            <person name="Depoorter E."/>
        </authorList>
    </citation>
    <scope>NUCLEOTIDE SEQUENCE [LARGE SCALE GENOMIC DNA]</scope>
    <source>
        <strain evidence="2">LMG 6863</strain>
    </source>
</reference>
<feature type="chain" id="PRO_5026649883" description="Lipoprotein" evidence="1">
    <location>
        <begin position="34"/>
        <end position="158"/>
    </location>
</feature>
<dbReference type="EMBL" id="CABVPY010000043">
    <property type="protein sequence ID" value="VWC12067.1"/>
    <property type="molecule type" value="Genomic_DNA"/>
</dbReference>
<evidence type="ECO:0008006" key="4">
    <source>
        <dbReference type="Google" id="ProtNLM"/>
    </source>
</evidence>
<dbReference type="RefSeq" id="WP_241011742.1">
    <property type="nucleotide sequence ID" value="NZ_CABVPY010000043.1"/>
</dbReference>
<evidence type="ECO:0000313" key="3">
    <source>
        <dbReference type="Proteomes" id="UP000494170"/>
    </source>
</evidence>
<name>A0A6P2PWS8_BURL3</name>
<protein>
    <recommendedName>
        <fullName evidence="4">Lipoprotein</fullName>
    </recommendedName>
</protein>